<dbReference type="EMBL" id="JADBEM010000001">
    <property type="protein sequence ID" value="MBE1607274.1"/>
    <property type="molecule type" value="Genomic_DNA"/>
</dbReference>
<proteinExistence type="predicted"/>
<dbReference type="PANTHER" id="PTHR30363:SF44">
    <property type="entry name" value="AGA OPERON TRANSCRIPTIONAL REPRESSOR-RELATED"/>
    <property type="match status" value="1"/>
</dbReference>
<dbReference type="GO" id="GO:0003700">
    <property type="term" value="F:DNA-binding transcription factor activity"/>
    <property type="evidence" value="ECO:0007669"/>
    <property type="project" value="InterPro"/>
</dbReference>
<dbReference type="InterPro" id="IPR050313">
    <property type="entry name" value="Carb_Metab_HTH_regulators"/>
</dbReference>
<dbReference type="Gene3D" id="1.10.10.10">
    <property type="entry name" value="Winged helix-like DNA-binding domain superfamily/Winged helix DNA-binding domain"/>
    <property type="match status" value="1"/>
</dbReference>
<protein>
    <submittedName>
        <fullName evidence="4">DeoR family transcriptional regulator of aga operon</fullName>
    </submittedName>
</protein>
<dbReference type="PANTHER" id="PTHR30363">
    <property type="entry name" value="HTH-TYPE TRANSCRIPTIONAL REGULATOR SRLR-RELATED"/>
    <property type="match status" value="1"/>
</dbReference>
<dbReference type="InterPro" id="IPR036388">
    <property type="entry name" value="WH-like_DNA-bd_sf"/>
</dbReference>
<reference evidence="4" key="1">
    <citation type="submission" date="2020-10" db="EMBL/GenBank/DDBJ databases">
        <title>Sequencing the genomes of 1000 actinobacteria strains.</title>
        <authorList>
            <person name="Klenk H.-P."/>
        </authorList>
    </citation>
    <scope>NUCLEOTIDE SEQUENCE</scope>
    <source>
        <strain evidence="4">DSM 45354</strain>
    </source>
</reference>
<evidence type="ECO:0000313" key="5">
    <source>
        <dbReference type="Proteomes" id="UP000638648"/>
    </source>
</evidence>
<comment type="caution">
    <text evidence="4">The sequence shown here is derived from an EMBL/GenBank/DDBJ whole genome shotgun (WGS) entry which is preliminary data.</text>
</comment>
<dbReference type="Pfam" id="PF08220">
    <property type="entry name" value="HTH_DeoR"/>
    <property type="match status" value="1"/>
</dbReference>
<dbReference type="InterPro" id="IPR001034">
    <property type="entry name" value="DeoR_HTH"/>
</dbReference>
<organism evidence="4 5">
    <name type="scientific">Actinopolymorpha pittospori</name>
    <dbReference type="NCBI Taxonomy" id="648752"/>
    <lineage>
        <taxon>Bacteria</taxon>
        <taxon>Bacillati</taxon>
        <taxon>Actinomycetota</taxon>
        <taxon>Actinomycetes</taxon>
        <taxon>Propionibacteriales</taxon>
        <taxon>Actinopolymorphaceae</taxon>
        <taxon>Actinopolymorpha</taxon>
    </lineage>
</organism>
<accession>A0A927MW03</accession>
<keyword evidence="5" id="KW-1185">Reference proteome</keyword>
<dbReference type="SMART" id="SM01134">
    <property type="entry name" value="DeoRC"/>
    <property type="match status" value="1"/>
</dbReference>
<dbReference type="SMART" id="SM00420">
    <property type="entry name" value="HTH_DEOR"/>
    <property type="match status" value="1"/>
</dbReference>
<evidence type="ECO:0000313" key="4">
    <source>
        <dbReference type="EMBL" id="MBE1607274.1"/>
    </source>
</evidence>
<gene>
    <name evidence="4" type="ORF">HEB94_004122</name>
</gene>
<dbReference type="InterPro" id="IPR036390">
    <property type="entry name" value="WH_DNA-bd_sf"/>
</dbReference>
<sequence>MDVRTLAERFGVSTATARRDLALLEEQRLLARTRGGATTHAAFHDLPVRYKAMQELPQKRRIAAAARQFLNGARVIGVTGGTTVTEFTRLLTDSDDGITVVTNALNIALDLVGNPRIRVLAAGGEARSSSYETVGASAESFLESCNLDVAFVGVDGVDAGAGCTNYDPGGARVNALMCRRARRRVVLADGKKIGRVALATVCDMNDVDVLVTDDTAAPDLVRQIEQRGTRVILA</sequence>
<keyword evidence="1" id="KW-0805">Transcription regulation</keyword>
<dbReference type="Proteomes" id="UP000638648">
    <property type="component" value="Unassembled WGS sequence"/>
</dbReference>
<dbReference type="SUPFAM" id="SSF46785">
    <property type="entry name" value="Winged helix' DNA-binding domain"/>
    <property type="match status" value="1"/>
</dbReference>
<evidence type="ECO:0000256" key="2">
    <source>
        <dbReference type="ARBA" id="ARBA00023163"/>
    </source>
</evidence>
<dbReference type="PROSITE" id="PS51000">
    <property type="entry name" value="HTH_DEOR_2"/>
    <property type="match status" value="1"/>
</dbReference>
<dbReference type="SUPFAM" id="SSF100950">
    <property type="entry name" value="NagB/RpiA/CoA transferase-like"/>
    <property type="match status" value="1"/>
</dbReference>
<dbReference type="Gene3D" id="3.40.50.1360">
    <property type="match status" value="1"/>
</dbReference>
<dbReference type="AlphaFoldDB" id="A0A927MW03"/>
<name>A0A927MW03_9ACTN</name>
<evidence type="ECO:0000256" key="1">
    <source>
        <dbReference type="ARBA" id="ARBA00023015"/>
    </source>
</evidence>
<dbReference type="InterPro" id="IPR037171">
    <property type="entry name" value="NagB/RpiA_transferase-like"/>
</dbReference>
<keyword evidence="2" id="KW-0804">Transcription</keyword>
<dbReference type="Pfam" id="PF00455">
    <property type="entry name" value="DeoRC"/>
    <property type="match status" value="1"/>
</dbReference>
<evidence type="ECO:0000259" key="3">
    <source>
        <dbReference type="PROSITE" id="PS51000"/>
    </source>
</evidence>
<dbReference type="InterPro" id="IPR014036">
    <property type="entry name" value="DeoR-like_C"/>
</dbReference>
<dbReference type="PRINTS" id="PR00037">
    <property type="entry name" value="HTHLACR"/>
</dbReference>
<feature type="domain" description="HTH deoR-type" evidence="3">
    <location>
        <begin position="1"/>
        <end position="39"/>
    </location>
</feature>